<dbReference type="InterPro" id="IPR032828">
    <property type="entry name" value="PolyA_RNA-bd"/>
</dbReference>
<dbReference type="Gene3D" id="1.10.3090.10">
    <property type="entry name" value="cca-adding enzyme, domain 2"/>
    <property type="match status" value="1"/>
</dbReference>
<dbReference type="GO" id="GO:0004810">
    <property type="term" value="F:CCA tRNA nucleotidyltransferase activity"/>
    <property type="evidence" value="ECO:0007669"/>
    <property type="project" value="UniProtKB-EC"/>
</dbReference>
<keyword evidence="3" id="KW-0819">tRNA processing</keyword>
<evidence type="ECO:0000256" key="4">
    <source>
        <dbReference type="ARBA" id="ARBA00022695"/>
    </source>
</evidence>
<dbReference type="SUPFAM" id="SSF81301">
    <property type="entry name" value="Nucleotidyltransferase"/>
    <property type="match status" value="1"/>
</dbReference>
<dbReference type="PANTHER" id="PTHR46173">
    <property type="entry name" value="CCA TRNA NUCLEOTIDYLTRANSFERASE 1, MITOCHONDRIAL"/>
    <property type="match status" value="1"/>
</dbReference>
<name>A0A0P1IF17_9RHOB</name>
<dbReference type="STRING" id="1715693.PH7735_03349"/>
<dbReference type="GO" id="GO:0000166">
    <property type="term" value="F:nucleotide binding"/>
    <property type="evidence" value="ECO:0007669"/>
    <property type="project" value="UniProtKB-KW"/>
</dbReference>
<evidence type="ECO:0000313" key="11">
    <source>
        <dbReference type="EMBL" id="CUK09225.1"/>
    </source>
</evidence>
<keyword evidence="5" id="KW-0479">Metal-binding</keyword>
<dbReference type="PANTHER" id="PTHR46173:SF1">
    <property type="entry name" value="CCA TRNA NUCLEOTIDYLTRANSFERASE 1, MITOCHONDRIAL"/>
    <property type="match status" value="1"/>
</dbReference>
<keyword evidence="2 8" id="KW-0808">Transferase</keyword>
<keyword evidence="8" id="KW-0694">RNA-binding</keyword>
<sequence>MTQIAGDWLDNPHTQAVCAMLTNAGYRALFVGGCVRNALMGVGVNDLDIATDARPEKVMSLAKVAGLNAIPTGIEHGTVTVVSGGIAHEITTFRKDIDTDGRRAVVAFSDRVEDDARRRDFTMNALYALPDGTVVDPLEGMVDLQNRRVRFIDDADMRIREDYLRILRYFRFHAWYGDPQAGMDPDALAAIAANSAEIETLSKERLGSEMLKLLGAPYPAPAVAAMRSTGALGMVITGADDRALGPLVHLEGLLQVAPDAIRRLAALGGQDVAKALRLSKKQAKRCALLVEEVGTPRPAHELAYRYDADSAVSVLLLRSALLEMPFPEDALADIELAKGAVFPVKPADLLPAIQGPALGQTLKKLETAWIKSRFSLTCEDLLKL</sequence>
<keyword evidence="12" id="KW-1185">Reference proteome</keyword>
<dbReference type="Pfam" id="PF01743">
    <property type="entry name" value="PolyA_pol"/>
    <property type="match status" value="1"/>
</dbReference>
<dbReference type="AlphaFoldDB" id="A0A0P1IF17"/>
<dbReference type="Gene3D" id="3.30.460.10">
    <property type="entry name" value="Beta Polymerase, domain 2"/>
    <property type="match status" value="1"/>
</dbReference>
<keyword evidence="4 11" id="KW-0548">Nucleotidyltransferase</keyword>
<comment type="similarity">
    <text evidence="8">Belongs to the tRNA nucleotidyltransferase/poly(A) polymerase family.</text>
</comment>
<evidence type="ECO:0000256" key="7">
    <source>
        <dbReference type="ARBA" id="ARBA00022842"/>
    </source>
</evidence>
<dbReference type="EMBL" id="CYTW01000004">
    <property type="protein sequence ID" value="CUK09225.1"/>
    <property type="molecule type" value="Genomic_DNA"/>
</dbReference>
<dbReference type="SUPFAM" id="SSF81891">
    <property type="entry name" value="Poly A polymerase C-terminal region-like"/>
    <property type="match status" value="1"/>
</dbReference>
<evidence type="ECO:0000256" key="3">
    <source>
        <dbReference type="ARBA" id="ARBA00022694"/>
    </source>
</evidence>
<keyword evidence="7" id="KW-0460">Magnesium</keyword>
<evidence type="ECO:0000313" key="12">
    <source>
        <dbReference type="Proteomes" id="UP000051870"/>
    </source>
</evidence>
<evidence type="ECO:0000256" key="6">
    <source>
        <dbReference type="ARBA" id="ARBA00022741"/>
    </source>
</evidence>
<evidence type="ECO:0000259" key="10">
    <source>
        <dbReference type="Pfam" id="PF12627"/>
    </source>
</evidence>
<accession>A0A0P1IF17</accession>
<dbReference type="GeneID" id="83882327"/>
<proteinExistence type="inferred from homology"/>
<dbReference type="RefSeq" id="WP_058312515.1">
    <property type="nucleotide sequence ID" value="NZ_CYTW01000004.1"/>
</dbReference>
<keyword evidence="6" id="KW-0547">Nucleotide-binding</keyword>
<dbReference type="EC" id="2.7.7.72" evidence="11"/>
<feature type="domain" description="tRNA nucleotidyltransferase/poly(A) polymerase RNA and SrmB- binding" evidence="10">
    <location>
        <begin position="183"/>
        <end position="233"/>
    </location>
</feature>
<evidence type="ECO:0000259" key="9">
    <source>
        <dbReference type="Pfam" id="PF01743"/>
    </source>
</evidence>
<dbReference type="InterPro" id="IPR043519">
    <property type="entry name" value="NT_sf"/>
</dbReference>
<gene>
    <name evidence="11" type="primary">cca</name>
    <name evidence="11" type="ORF">PH7735_03349</name>
</gene>
<dbReference type="Proteomes" id="UP000051870">
    <property type="component" value="Unassembled WGS sequence"/>
</dbReference>
<dbReference type="InterPro" id="IPR002646">
    <property type="entry name" value="PolA_pol_head_dom"/>
</dbReference>
<dbReference type="InterPro" id="IPR050264">
    <property type="entry name" value="Bact_CCA-adding_enz_type3_sf"/>
</dbReference>
<feature type="domain" description="Poly A polymerase head" evidence="9">
    <location>
        <begin position="30"/>
        <end position="150"/>
    </location>
</feature>
<comment type="cofactor">
    <cofactor evidence="1">
        <name>Mg(2+)</name>
        <dbReference type="ChEBI" id="CHEBI:18420"/>
    </cofactor>
</comment>
<dbReference type="GO" id="GO:0008033">
    <property type="term" value="P:tRNA processing"/>
    <property type="evidence" value="ECO:0007669"/>
    <property type="project" value="UniProtKB-KW"/>
</dbReference>
<evidence type="ECO:0000256" key="8">
    <source>
        <dbReference type="RuleBase" id="RU003953"/>
    </source>
</evidence>
<dbReference type="GO" id="GO:0000049">
    <property type="term" value="F:tRNA binding"/>
    <property type="evidence" value="ECO:0007669"/>
    <property type="project" value="TreeGrafter"/>
</dbReference>
<evidence type="ECO:0000256" key="2">
    <source>
        <dbReference type="ARBA" id="ARBA00022679"/>
    </source>
</evidence>
<dbReference type="CDD" id="cd05398">
    <property type="entry name" value="NT_ClassII-CCAase"/>
    <property type="match status" value="1"/>
</dbReference>
<organism evidence="11 12">
    <name type="scientific">Shimia thalassica</name>
    <dbReference type="NCBI Taxonomy" id="1715693"/>
    <lineage>
        <taxon>Bacteria</taxon>
        <taxon>Pseudomonadati</taxon>
        <taxon>Pseudomonadota</taxon>
        <taxon>Alphaproteobacteria</taxon>
        <taxon>Rhodobacterales</taxon>
        <taxon>Roseobacteraceae</taxon>
    </lineage>
</organism>
<evidence type="ECO:0000256" key="5">
    <source>
        <dbReference type="ARBA" id="ARBA00022723"/>
    </source>
</evidence>
<protein>
    <submittedName>
        <fullName evidence="11">CCA-adding enzyme</fullName>
        <ecNumber evidence="11">2.7.7.72</ecNumber>
    </submittedName>
</protein>
<reference evidence="12" key="1">
    <citation type="submission" date="2015-09" db="EMBL/GenBank/DDBJ databases">
        <authorList>
            <person name="Rodrigo-Torres Lidia"/>
            <person name="Arahal R.David."/>
        </authorList>
    </citation>
    <scope>NUCLEOTIDE SEQUENCE [LARGE SCALE GENOMIC DNA]</scope>
    <source>
        <strain evidence="12">CECT 7735</strain>
    </source>
</reference>
<dbReference type="GO" id="GO:0046872">
    <property type="term" value="F:metal ion binding"/>
    <property type="evidence" value="ECO:0007669"/>
    <property type="project" value="UniProtKB-KW"/>
</dbReference>
<evidence type="ECO:0000256" key="1">
    <source>
        <dbReference type="ARBA" id="ARBA00001946"/>
    </source>
</evidence>
<dbReference type="Pfam" id="PF12627">
    <property type="entry name" value="PolyA_pol_RNAbd"/>
    <property type="match status" value="1"/>
</dbReference>